<keyword evidence="1" id="KW-0472">Membrane</keyword>
<name>A0AAN9K6I5_CANGL</name>
<protein>
    <submittedName>
        <fullName evidence="2">Uncharacterized protein</fullName>
    </submittedName>
</protein>
<dbReference type="EMBL" id="JAYMYQ010000009">
    <property type="protein sequence ID" value="KAK7312175.1"/>
    <property type="molecule type" value="Genomic_DNA"/>
</dbReference>
<keyword evidence="1" id="KW-0812">Transmembrane</keyword>
<keyword evidence="1" id="KW-1133">Transmembrane helix</keyword>
<reference evidence="2 3" key="1">
    <citation type="submission" date="2024-01" db="EMBL/GenBank/DDBJ databases">
        <title>The genomes of 5 underutilized Papilionoideae crops provide insights into root nodulation and disease resistanc.</title>
        <authorList>
            <person name="Jiang F."/>
        </authorList>
    </citation>
    <scope>NUCLEOTIDE SEQUENCE [LARGE SCALE GENOMIC DNA]</scope>
    <source>
        <strain evidence="2">LVBAO_FW01</strain>
        <tissue evidence="2">Leaves</tissue>
    </source>
</reference>
<accession>A0AAN9K6I5</accession>
<evidence type="ECO:0000313" key="3">
    <source>
        <dbReference type="Proteomes" id="UP001367508"/>
    </source>
</evidence>
<evidence type="ECO:0000256" key="1">
    <source>
        <dbReference type="SAM" id="Phobius"/>
    </source>
</evidence>
<feature type="transmembrane region" description="Helical" evidence="1">
    <location>
        <begin position="12"/>
        <end position="34"/>
    </location>
</feature>
<keyword evidence="3" id="KW-1185">Reference proteome</keyword>
<gene>
    <name evidence="2" type="ORF">VNO77_35847</name>
</gene>
<organism evidence="2 3">
    <name type="scientific">Canavalia gladiata</name>
    <name type="common">Sword bean</name>
    <name type="synonym">Dolichos gladiatus</name>
    <dbReference type="NCBI Taxonomy" id="3824"/>
    <lineage>
        <taxon>Eukaryota</taxon>
        <taxon>Viridiplantae</taxon>
        <taxon>Streptophyta</taxon>
        <taxon>Embryophyta</taxon>
        <taxon>Tracheophyta</taxon>
        <taxon>Spermatophyta</taxon>
        <taxon>Magnoliopsida</taxon>
        <taxon>eudicotyledons</taxon>
        <taxon>Gunneridae</taxon>
        <taxon>Pentapetalae</taxon>
        <taxon>rosids</taxon>
        <taxon>fabids</taxon>
        <taxon>Fabales</taxon>
        <taxon>Fabaceae</taxon>
        <taxon>Papilionoideae</taxon>
        <taxon>50 kb inversion clade</taxon>
        <taxon>NPAAA clade</taxon>
        <taxon>indigoferoid/millettioid clade</taxon>
        <taxon>Phaseoleae</taxon>
        <taxon>Canavalia</taxon>
    </lineage>
</organism>
<sequence length="85" mass="9409">MSSGITLARPALMFNIKAILSLYTGLFSLGSYVTHNLRTYLLSRDHLNLKSEFQDGNGKQPAAEVVLGEHVFLTVGDYYLAEKSD</sequence>
<dbReference type="AlphaFoldDB" id="A0AAN9K6I5"/>
<evidence type="ECO:0000313" key="2">
    <source>
        <dbReference type="EMBL" id="KAK7312175.1"/>
    </source>
</evidence>
<comment type="caution">
    <text evidence="2">The sequence shown here is derived from an EMBL/GenBank/DDBJ whole genome shotgun (WGS) entry which is preliminary data.</text>
</comment>
<dbReference type="Proteomes" id="UP001367508">
    <property type="component" value="Unassembled WGS sequence"/>
</dbReference>
<proteinExistence type="predicted"/>